<evidence type="ECO:0000313" key="1">
    <source>
        <dbReference type="EMBL" id="KAK8133275.1"/>
    </source>
</evidence>
<comment type="caution">
    <text evidence="1">The sequence shown here is derived from an EMBL/GenBank/DDBJ whole genome shotgun (WGS) entry which is preliminary data.</text>
</comment>
<evidence type="ECO:0000313" key="2">
    <source>
        <dbReference type="Proteomes" id="UP001392437"/>
    </source>
</evidence>
<reference evidence="1 2" key="1">
    <citation type="submission" date="2023-01" db="EMBL/GenBank/DDBJ databases">
        <title>Analysis of 21 Apiospora genomes using comparative genomics revels a genus with tremendous synthesis potential of carbohydrate active enzymes and secondary metabolites.</title>
        <authorList>
            <person name="Sorensen T."/>
        </authorList>
    </citation>
    <scope>NUCLEOTIDE SEQUENCE [LARGE SCALE GENOMIC DNA]</scope>
    <source>
        <strain evidence="1 2">CBS 117206</strain>
    </source>
</reference>
<dbReference type="Proteomes" id="UP001392437">
    <property type="component" value="Unassembled WGS sequence"/>
</dbReference>
<sequence>MCYHPETVWSCGCRETASSNLERCGGAIAYGLNCIGTMPAPAHRTLHVAIPCPDCRSKRKPASSSGEGSHKGVRALMTACF</sequence>
<dbReference type="AlphaFoldDB" id="A0AAW0REC7"/>
<name>A0AAW0REC7_9PEZI</name>
<protein>
    <submittedName>
        <fullName evidence="1">Uncharacterized protein</fullName>
    </submittedName>
</protein>
<organism evidence="1 2">
    <name type="scientific">Apiospora kogelbergensis</name>
    <dbReference type="NCBI Taxonomy" id="1337665"/>
    <lineage>
        <taxon>Eukaryota</taxon>
        <taxon>Fungi</taxon>
        <taxon>Dikarya</taxon>
        <taxon>Ascomycota</taxon>
        <taxon>Pezizomycotina</taxon>
        <taxon>Sordariomycetes</taxon>
        <taxon>Xylariomycetidae</taxon>
        <taxon>Amphisphaeriales</taxon>
        <taxon>Apiosporaceae</taxon>
        <taxon>Apiospora</taxon>
    </lineage>
</organism>
<keyword evidence="2" id="KW-1185">Reference proteome</keyword>
<proteinExistence type="predicted"/>
<accession>A0AAW0REC7</accession>
<gene>
    <name evidence="1" type="ORF">PG999_001448</name>
</gene>
<dbReference type="EMBL" id="JAQQWP010000001">
    <property type="protein sequence ID" value="KAK8133275.1"/>
    <property type="molecule type" value="Genomic_DNA"/>
</dbReference>